<comment type="caution">
    <text evidence="2">The sequence shown here is derived from an EMBL/GenBank/DDBJ whole genome shotgun (WGS) entry which is preliminary data.</text>
</comment>
<dbReference type="InterPro" id="IPR009057">
    <property type="entry name" value="Homeodomain-like_sf"/>
</dbReference>
<organism evidence="2 3">
    <name type="scientific">Rhodosalinus halophilus</name>
    <dbReference type="NCBI Taxonomy" id="2259333"/>
    <lineage>
        <taxon>Bacteria</taxon>
        <taxon>Pseudomonadati</taxon>
        <taxon>Pseudomonadota</taxon>
        <taxon>Alphaproteobacteria</taxon>
        <taxon>Rhodobacterales</taxon>
        <taxon>Paracoccaceae</taxon>
        <taxon>Rhodosalinus</taxon>
    </lineage>
</organism>
<proteinExistence type="predicted"/>
<dbReference type="RefSeq" id="WP_113289398.1">
    <property type="nucleotide sequence ID" value="NZ_QNTQ01000008.1"/>
</dbReference>
<accession>A0A365U8K4</accession>
<reference evidence="2 3" key="1">
    <citation type="submission" date="2018-07" db="EMBL/GenBank/DDBJ databases">
        <title>Rhodosalinus sp. strain E84T genomic sequence and assembly.</title>
        <authorList>
            <person name="Liu Z.-W."/>
            <person name="Lu D.-C."/>
        </authorList>
    </citation>
    <scope>NUCLEOTIDE SEQUENCE [LARGE SCALE GENOMIC DNA]</scope>
    <source>
        <strain evidence="2 3">E84</strain>
    </source>
</reference>
<evidence type="ECO:0000256" key="1">
    <source>
        <dbReference type="SAM" id="MobiDB-lite"/>
    </source>
</evidence>
<evidence type="ECO:0008006" key="4">
    <source>
        <dbReference type="Google" id="ProtNLM"/>
    </source>
</evidence>
<dbReference type="Gene3D" id="1.10.10.60">
    <property type="entry name" value="Homeodomain-like"/>
    <property type="match status" value="1"/>
</dbReference>
<dbReference type="AlphaFoldDB" id="A0A365U8K4"/>
<dbReference type="EMBL" id="QNTQ01000008">
    <property type="protein sequence ID" value="RBI85070.1"/>
    <property type="molecule type" value="Genomic_DNA"/>
</dbReference>
<keyword evidence="3" id="KW-1185">Reference proteome</keyword>
<evidence type="ECO:0000313" key="3">
    <source>
        <dbReference type="Proteomes" id="UP000253370"/>
    </source>
</evidence>
<name>A0A365U8K4_9RHOB</name>
<dbReference type="Proteomes" id="UP000253370">
    <property type="component" value="Unassembled WGS sequence"/>
</dbReference>
<sequence>MVAKGSDAAPRRVRGAQGTTRDDWIAAAMDLLVAHGTEKVKVAPLAEKLGCARSSRAGTCSA</sequence>
<protein>
    <recommendedName>
        <fullName evidence="4">Transcriptional regulator, TetR family</fullName>
    </recommendedName>
</protein>
<dbReference type="OrthoDB" id="5816932at2"/>
<gene>
    <name evidence="2" type="ORF">DRV85_10440</name>
</gene>
<feature type="region of interest" description="Disordered" evidence="1">
    <location>
        <begin position="1"/>
        <end position="20"/>
    </location>
</feature>
<evidence type="ECO:0000313" key="2">
    <source>
        <dbReference type="EMBL" id="RBI85070.1"/>
    </source>
</evidence>
<dbReference type="SUPFAM" id="SSF46689">
    <property type="entry name" value="Homeodomain-like"/>
    <property type="match status" value="1"/>
</dbReference>